<protein>
    <submittedName>
        <fullName evidence="1">Uncharacterized protein</fullName>
    </submittedName>
</protein>
<keyword evidence="2" id="KW-1185">Reference proteome</keyword>
<evidence type="ECO:0000313" key="1">
    <source>
        <dbReference type="EMBL" id="TRM55618.1"/>
    </source>
</evidence>
<dbReference type="EMBL" id="VDMD01000107">
    <property type="protein sequence ID" value="TRM55618.1"/>
    <property type="molecule type" value="Genomic_DNA"/>
</dbReference>
<accession>A0A550BSV3</accession>
<dbReference type="Proteomes" id="UP000320762">
    <property type="component" value="Unassembled WGS sequence"/>
</dbReference>
<gene>
    <name evidence="1" type="ORF">BD626DRAFT_523643</name>
</gene>
<sequence length="99" mass="10712">MVERGERAERGIVQLAAAVDVHRDLVIAVFAPARSGRVPRIEEARDVLCRARGPVTVRALEGGGAGYGGIHRRWGWGNAKMALDGTRRGLWVVLESGLL</sequence>
<proteinExistence type="predicted"/>
<organism evidence="1 2">
    <name type="scientific">Schizophyllum amplum</name>
    <dbReference type="NCBI Taxonomy" id="97359"/>
    <lineage>
        <taxon>Eukaryota</taxon>
        <taxon>Fungi</taxon>
        <taxon>Dikarya</taxon>
        <taxon>Basidiomycota</taxon>
        <taxon>Agaricomycotina</taxon>
        <taxon>Agaricomycetes</taxon>
        <taxon>Agaricomycetidae</taxon>
        <taxon>Agaricales</taxon>
        <taxon>Schizophyllaceae</taxon>
        <taxon>Schizophyllum</taxon>
    </lineage>
</organism>
<evidence type="ECO:0000313" key="2">
    <source>
        <dbReference type="Proteomes" id="UP000320762"/>
    </source>
</evidence>
<dbReference type="AlphaFoldDB" id="A0A550BSV3"/>
<comment type="caution">
    <text evidence="1">The sequence shown here is derived from an EMBL/GenBank/DDBJ whole genome shotgun (WGS) entry which is preliminary data.</text>
</comment>
<reference evidence="1 2" key="1">
    <citation type="journal article" date="2019" name="New Phytol.">
        <title>Comparative genomics reveals unique wood-decay strategies and fruiting body development in the Schizophyllaceae.</title>
        <authorList>
            <person name="Almasi E."/>
            <person name="Sahu N."/>
            <person name="Krizsan K."/>
            <person name="Balint B."/>
            <person name="Kovacs G.M."/>
            <person name="Kiss B."/>
            <person name="Cseklye J."/>
            <person name="Drula E."/>
            <person name="Henrissat B."/>
            <person name="Nagy I."/>
            <person name="Chovatia M."/>
            <person name="Adam C."/>
            <person name="LaButti K."/>
            <person name="Lipzen A."/>
            <person name="Riley R."/>
            <person name="Grigoriev I.V."/>
            <person name="Nagy L.G."/>
        </authorList>
    </citation>
    <scope>NUCLEOTIDE SEQUENCE [LARGE SCALE GENOMIC DNA]</scope>
    <source>
        <strain evidence="1 2">NL-1724</strain>
    </source>
</reference>
<name>A0A550BSV3_9AGAR</name>